<feature type="compositionally biased region" description="Gly residues" evidence="1">
    <location>
        <begin position="60"/>
        <end position="69"/>
    </location>
</feature>
<reference evidence="2" key="2">
    <citation type="submission" date="2018-05" db="EMBL/GenBank/DDBJ databases">
        <title>OpunRS2 (Oryza punctata Reference Sequence Version 2).</title>
        <authorList>
            <person name="Zhang J."/>
            <person name="Kudrna D."/>
            <person name="Lee S."/>
            <person name="Talag J."/>
            <person name="Welchert J."/>
            <person name="Wing R.A."/>
        </authorList>
    </citation>
    <scope>NUCLEOTIDE SEQUENCE [LARGE SCALE GENOMIC DNA]</scope>
</reference>
<organism evidence="2">
    <name type="scientific">Oryza punctata</name>
    <name type="common">Red rice</name>
    <dbReference type="NCBI Taxonomy" id="4537"/>
    <lineage>
        <taxon>Eukaryota</taxon>
        <taxon>Viridiplantae</taxon>
        <taxon>Streptophyta</taxon>
        <taxon>Embryophyta</taxon>
        <taxon>Tracheophyta</taxon>
        <taxon>Spermatophyta</taxon>
        <taxon>Magnoliopsida</taxon>
        <taxon>Liliopsida</taxon>
        <taxon>Poales</taxon>
        <taxon>Poaceae</taxon>
        <taxon>BOP clade</taxon>
        <taxon>Oryzoideae</taxon>
        <taxon>Oryzeae</taxon>
        <taxon>Oryzinae</taxon>
        <taxon>Oryza</taxon>
    </lineage>
</organism>
<reference evidence="2" key="1">
    <citation type="submission" date="2015-04" db="UniProtKB">
        <authorList>
            <consortium name="EnsemblPlants"/>
        </authorList>
    </citation>
    <scope>IDENTIFICATION</scope>
</reference>
<evidence type="ECO:0008006" key="4">
    <source>
        <dbReference type="Google" id="ProtNLM"/>
    </source>
</evidence>
<dbReference type="Gramene" id="OPUNC07G23030.1">
    <property type="protein sequence ID" value="OPUNC07G23030.1"/>
    <property type="gene ID" value="OPUNC07G23030"/>
</dbReference>
<evidence type="ECO:0000256" key="1">
    <source>
        <dbReference type="SAM" id="MobiDB-lite"/>
    </source>
</evidence>
<sequence>MANEPRWGGAMAGEIREDREKRWRLGTRRAMAAGLEEDGRGSGGRGGGQGRENITEGAREGGGLVASFS</sequence>
<evidence type="ECO:0000313" key="3">
    <source>
        <dbReference type="Proteomes" id="UP000026962"/>
    </source>
</evidence>
<dbReference type="EnsemblPlants" id="OPUNC07G23030.1">
    <property type="protein sequence ID" value="OPUNC07G23030.1"/>
    <property type="gene ID" value="OPUNC07G23030"/>
</dbReference>
<feature type="region of interest" description="Disordered" evidence="1">
    <location>
        <begin position="1"/>
        <end position="69"/>
    </location>
</feature>
<proteinExistence type="predicted"/>
<protein>
    <recommendedName>
        <fullName evidence="4">DUF834 domain-containing protein</fullName>
    </recommendedName>
</protein>
<name>A0A0E0LP45_ORYPU</name>
<dbReference type="AlphaFoldDB" id="A0A0E0LP45"/>
<accession>A0A0E0LP45</accession>
<dbReference type="HOGENOM" id="CLU_2780293_0_0_1"/>
<keyword evidence="3" id="KW-1185">Reference proteome</keyword>
<feature type="compositionally biased region" description="Gly residues" evidence="1">
    <location>
        <begin position="41"/>
        <end position="50"/>
    </location>
</feature>
<dbReference type="OMA" id="MANEPRW"/>
<feature type="compositionally biased region" description="Basic and acidic residues" evidence="1">
    <location>
        <begin position="14"/>
        <end position="23"/>
    </location>
</feature>
<dbReference type="Proteomes" id="UP000026962">
    <property type="component" value="Chromosome 7"/>
</dbReference>
<evidence type="ECO:0000313" key="2">
    <source>
        <dbReference type="EnsemblPlants" id="OPUNC07G23030.1"/>
    </source>
</evidence>